<feature type="compositionally biased region" description="Polar residues" evidence="1">
    <location>
        <begin position="92"/>
        <end position="104"/>
    </location>
</feature>
<dbReference type="VEuPathDB" id="FungiDB:Z520_01582"/>
<feature type="region of interest" description="Disordered" evidence="1">
    <location>
        <begin position="183"/>
        <end position="216"/>
    </location>
</feature>
<accession>A0A0D2KI03</accession>
<name>A0A0D2KI03_9EURO</name>
<feature type="region of interest" description="Disordered" evidence="1">
    <location>
        <begin position="77"/>
        <end position="110"/>
    </location>
</feature>
<feature type="compositionally biased region" description="Pro residues" evidence="1">
    <location>
        <begin position="13"/>
        <end position="22"/>
    </location>
</feature>
<keyword evidence="3" id="KW-1185">Reference proteome</keyword>
<dbReference type="EMBL" id="KN848063">
    <property type="protein sequence ID" value="KIY03115.1"/>
    <property type="molecule type" value="Genomic_DNA"/>
</dbReference>
<organism evidence="2 3">
    <name type="scientific">Fonsecaea multimorphosa CBS 102226</name>
    <dbReference type="NCBI Taxonomy" id="1442371"/>
    <lineage>
        <taxon>Eukaryota</taxon>
        <taxon>Fungi</taxon>
        <taxon>Dikarya</taxon>
        <taxon>Ascomycota</taxon>
        <taxon>Pezizomycotina</taxon>
        <taxon>Eurotiomycetes</taxon>
        <taxon>Chaetothyriomycetidae</taxon>
        <taxon>Chaetothyriales</taxon>
        <taxon>Herpotrichiellaceae</taxon>
        <taxon>Fonsecaea</taxon>
    </lineage>
</organism>
<evidence type="ECO:0000256" key="1">
    <source>
        <dbReference type="SAM" id="MobiDB-lite"/>
    </source>
</evidence>
<proteinExistence type="predicted"/>
<dbReference type="OrthoDB" id="4154296at2759"/>
<dbReference type="RefSeq" id="XP_016637237.1">
    <property type="nucleotide sequence ID" value="XM_016772098.1"/>
</dbReference>
<sequence>MPFRRSDLSRRNGPPPPPPPLPSMMMAPLPEPDRDAPATPASICYDNGTGRLHASLVQERGLPPYVQTTEQLAAFIKSQSRGQQQQHRDDQLSGSPNAPPSSFSPVGRSASVYSSSARGTFYHHSSGSYERLLRPAPVAAVADPFMVAAMRHRYGARPAVARILPGATRTHEYQGFWLRRGTTHRTESDKRGPAHKSSLKRSERKDYQVESSGQLV</sequence>
<protein>
    <submittedName>
        <fullName evidence="2">Uncharacterized protein</fullName>
    </submittedName>
</protein>
<dbReference type="GeneID" id="27707328"/>
<evidence type="ECO:0000313" key="3">
    <source>
        <dbReference type="Proteomes" id="UP000053411"/>
    </source>
</evidence>
<evidence type="ECO:0000313" key="2">
    <source>
        <dbReference type="EMBL" id="KIY03115.1"/>
    </source>
</evidence>
<feature type="compositionally biased region" description="Basic and acidic residues" evidence="1">
    <location>
        <begin position="1"/>
        <end position="10"/>
    </location>
</feature>
<dbReference type="AlphaFoldDB" id="A0A0D2KI03"/>
<feature type="region of interest" description="Disordered" evidence="1">
    <location>
        <begin position="1"/>
        <end position="48"/>
    </location>
</feature>
<gene>
    <name evidence="2" type="ORF">Z520_01582</name>
</gene>
<dbReference type="Proteomes" id="UP000053411">
    <property type="component" value="Unassembled WGS sequence"/>
</dbReference>
<reference evidence="2 3" key="1">
    <citation type="submission" date="2015-01" db="EMBL/GenBank/DDBJ databases">
        <title>The Genome Sequence of Fonsecaea multimorphosa CBS 102226.</title>
        <authorList>
            <consortium name="The Broad Institute Genomics Platform"/>
            <person name="Cuomo C."/>
            <person name="de Hoog S."/>
            <person name="Gorbushina A."/>
            <person name="Stielow B."/>
            <person name="Teixiera M."/>
            <person name="Abouelleil A."/>
            <person name="Chapman S.B."/>
            <person name="Priest M."/>
            <person name="Young S.K."/>
            <person name="Wortman J."/>
            <person name="Nusbaum C."/>
            <person name="Birren B."/>
        </authorList>
    </citation>
    <scope>NUCLEOTIDE SEQUENCE [LARGE SCALE GENOMIC DNA]</scope>
    <source>
        <strain evidence="2 3">CBS 102226</strain>
    </source>
</reference>